<dbReference type="Proteomes" id="UP000189935">
    <property type="component" value="Chromosome I"/>
</dbReference>
<dbReference type="InterPro" id="IPR018891">
    <property type="entry name" value="AIPR_C"/>
</dbReference>
<dbReference type="AlphaFoldDB" id="A0A1M6WQ38"/>
<dbReference type="Pfam" id="PF10592">
    <property type="entry name" value="AIPR"/>
    <property type="match status" value="1"/>
</dbReference>
<evidence type="ECO:0000313" key="3">
    <source>
        <dbReference type="Proteomes" id="UP000189935"/>
    </source>
</evidence>
<organism evidence="2 3">
    <name type="scientific">Bradyrhizobium lablabi</name>
    <dbReference type="NCBI Taxonomy" id="722472"/>
    <lineage>
        <taxon>Bacteria</taxon>
        <taxon>Pseudomonadati</taxon>
        <taxon>Pseudomonadota</taxon>
        <taxon>Alphaproteobacteria</taxon>
        <taxon>Hyphomicrobiales</taxon>
        <taxon>Nitrobacteraceae</taxon>
        <taxon>Bradyrhizobium</taxon>
    </lineage>
</organism>
<accession>A0A1M6WQ38</accession>
<sequence>MSILHVNQIDGALHRLFDSKIDLSDVQPATPAGTKAFLTRALAAFAIMQLVGISADDAALAVTDGTGDNGIDALHYDRLTKTMFVVQAKWHSDGNGAFDRADMLKFTKGFEDLAEQELARFNAKVNAKADMIKEALHDDKAKYVLVPIHTGTNDLAPEVQQDLDDCLAKYNDTMDTQASDLLEVRLLKQGDVHALVARGTQGDPIDLEVALFQWGEAVDPYSVYGQVAASDVASWWKDHYPQIVSQNIRMFLGADTEVNVGLQTTLLNDPKHFWHFNNGVTVICREISPKMVGGKSKEAGYFNCYDVRIVNGAQTAGSIATAYDKKKDAVEQARVQVRFIAVGNGQEALLGDEITKATNTQNRINPKDFVSLDPEQNRLRTELMIEGVFYNYKSGDGSIRDQKTTDIEEATVALACGSSELSHSTLAKREIGRLWEDTTKPPYKALFNPSVSGLKLWQSVRILRLVENALSTRLAAVNGREEGFFIHGNRFIAHNVFQRLPAAIVNGSTPLQAKIAVDVAKLVDDIYNGLSAEANKLYPQAYLAQLFKNQQKLTAISKAMASKL</sequence>
<dbReference type="OrthoDB" id="9806213at2"/>
<proteinExistence type="predicted"/>
<dbReference type="EMBL" id="LT670844">
    <property type="protein sequence ID" value="SHK95847.1"/>
    <property type="molecule type" value="Genomic_DNA"/>
</dbReference>
<gene>
    <name evidence="2" type="ORF">SAMN05444159_4631</name>
</gene>
<dbReference type="RefSeq" id="WP_079541780.1">
    <property type="nucleotide sequence ID" value="NZ_LT670844.1"/>
</dbReference>
<evidence type="ECO:0000259" key="1">
    <source>
        <dbReference type="Pfam" id="PF10592"/>
    </source>
</evidence>
<reference evidence="2 3" key="1">
    <citation type="submission" date="2016-11" db="EMBL/GenBank/DDBJ databases">
        <authorList>
            <person name="Jaros S."/>
            <person name="Januszkiewicz K."/>
            <person name="Wedrychowicz H."/>
        </authorList>
    </citation>
    <scope>NUCLEOTIDE SEQUENCE [LARGE SCALE GENOMIC DNA]</scope>
    <source>
        <strain evidence="2 3">GAS499</strain>
    </source>
</reference>
<feature type="domain" description="Abortive phage infection protein C-terminal" evidence="1">
    <location>
        <begin position="246"/>
        <end position="445"/>
    </location>
</feature>
<evidence type="ECO:0000313" key="2">
    <source>
        <dbReference type="EMBL" id="SHK95847.1"/>
    </source>
</evidence>
<protein>
    <submittedName>
        <fullName evidence="2">AIPR protein</fullName>
    </submittedName>
</protein>
<name>A0A1M6WQ38_9BRAD</name>